<name>A0A645GRN5_9ZZZZ</name>
<evidence type="ECO:0000313" key="2">
    <source>
        <dbReference type="EMBL" id="MPN28499.1"/>
    </source>
</evidence>
<dbReference type="AlphaFoldDB" id="A0A645GRN5"/>
<comment type="caution">
    <text evidence="2">The sequence shown here is derived from an EMBL/GenBank/DDBJ whole genome shotgun (WGS) entry which is preliminary data.</text>
</comment>
<proteinExistence type="predicted"/>
<gene>
    <name evidence="2" type="ORF">SDC9_175941</name>
</gene>
<feature type="compositionally biased region" description="Basic residues" evidence="1">
    <location>
        <begin position="153"/>
        <end position="162"/>
    </location>
</feature>
<dbReference type="EMBL" id="VSSQ01078818">
    <property type="protein sequence ID" value="MPN28499.1"/>
    <property type="molecule type" value="Genomic_DNA"/>
</dbReference>
<feature type="region of interest" description="Disordered" evidence="1">
    <location>
        <begin position="1"/>
        <end position="31"/>
    </location>
</feature>
<protein>
    <submittedName>
        <fullName evidence="2">Uncharacterized protein</fullName>
    </submittedName>
</protein>
<feature type="region of interest" description="Disordered" evidence="1">
    <location>
        <begin position="99"/>
        <end position="203"/>
    </location>
</feature>
<reference evidence="2" key="1">
    <citation type="submission" date="2019-08" db="EMBL/GenBank/DDBJ databases">
        <authorList>
            <person name="Kucharzyk K."/>
            <person name="Murdoch R.W."/>
            <person name="Higgins S."/>
            <person name="Loffler F."/>
        </authorList>
    </citation>
    <scope>NUCLEOTIDE SEQUENCE</scope>
</reference>
<feature type="compositionally biased region" description="Basic and acidic residues" evidence="1">
    <location>
        <begin position="138"/>
        <end position="152"/>
    </location>
</feature>
<evidence type="ECO:0000256" key="1">
    <source>
        <dbReference type="SAM" id="MobiDB-lite"/>
    </source>
</evidence>
<accession>A0A645GRN5</accession>
<feature type="compositionally biased region" description="Basic residues" evidence="1">
    <location>
        <begin position="1"/>
        <end position="20"/>
    </location>
</feature>
<feature type="compositionally biased region" description="Basic residues" evidence="1">
    <location>
        <begin position="173"/>
        <end position="192"/>
    </location>
</feature>
<feature type="compositionally biased region" description="Basic and acidic residues" evidence="1">
    <location>
        <begin position="109"/>
        <end position="119"/>
    </location>
</feature>
<sequence>MPGHAGRCRRPPALRRRARRAAGGTGAGDLRCCRRNGQPEFAEAARCAAVRETRHCARPQNQERVLHRRRCAEEAARRPSGDSAAARIPAVEQAQLDLCRRPAQSRPSRRQDSHVVQYDRHRHRAAFVGRSQSPEYSDPFRARRRIAPDADRRSRRGAGRRRLCSDRTPAAGAHRRRSGHDRRVSQSRRHSYRDRQPGLQRAV</sequence>
<organism evidence="2">
    <name type="scientific">bioreactor metagenome</name>
    <dbReference type="NCBI Taxonomy" id="1076179"/>
    <lineage>
        <taxon>unclassified sequences</taxon>
        <taxon>metagenomes</taxon>
        <taxon>ecological metagenomes</taxon>
    </lineage>
</organism>